<accession>M4BW08</accession>
<dbReference type="InParanoid" id="M4BW08"/>
<dbReference type="HOGENOM" id="CLU_2517373_0_0_1"/>
<reference evidence="1" key="2">
    <citation type="submission" date="2015-06" db="UniProtKB">
        <authorList>
            <consortium name="EnsemblProtists"/>
        </authorList>
    </citation>
    <scope>IDENTIFICATION</scope>
    <source>
        <strain evidence="1">Emoy2</strain>
    </source>
</reference>
<keyword evidence="2" id="KW-1185">Reference proteome</keyword>
<dbReference type="AlphaFoldDB" id="M4BW08"/>
<dbReference type="EnsemblProtists" id="HpaT810709">
    <property type="protein sequence ID" value="HpaP810709"/>
    <property type="gene ID" value="HpaG810709"/>
</dbReference>
<organism evidence="1 2">
    <name type="scientific">Hyaloperonospora arabidopsidis (strain Emoy2)</name>
    <name type="common">Downy mildew agent</name>
    <name type="synonym">Peronospora arabidopsidis</name>
    <dbReference type="NCBI Taxonomy" id="559515"/>
    <lineage>
        <taxon>Eukaryota</taxon>
        <taxon>Sar</taxon>
        <taxon>Stramenopiles</taxon>
        <taxon>Oomycota</taxon>
        <taxon>Peronosporomycetes</taxon>
        <taxon>Peronosporales</taxon>
        <taxon>Peronosporaceae</taxon>
        <taxon>Hyaloperonospora</taxon>
    </lineage>
</organism>
<protein>
    <submittedName>
        <fullName evidence="1">Uncharacterized protein</fullName>
    </submittedName>
</protein>
<reference evidence="2" key="1">
    <citation type="journal article" date="2010" name="Science">
        <title>Signatures of adaptation to obligate biotrophy in the Hyaloperonospora arabidopsidis genome.</title>
        <authorList>
            <person name="Baxter L."/>
            <person name="Tripathy S."/>
            <person name="Ishaque N."/>
            <person name="Boot N."/>
            <person name="Cabral A."/>
            <person name="Kemen E."/>
            <person name="Thines M."/>
            <person name="Ah-Fong A."/>
            <person name="Anderson R."/>
            <person name="Badejoko W."/>
            <person name="Bittner-Eddy P."/>
            <person name="Boore J.L."/>
            <person name="Chibucos M.C."/>
            <person name="Coates M."/>
            <person name="Dehal P."/>
            <person name="Delehaunty K."/>
            <person name="Dong S."/>
            <person name="Downton P."/>
            <person name="Dumas B."/>
            <person name="Fabro G."/>
            <person name="Fronick C."/>
            <person name="Fuerstenberg S.I."/>
            <person name="Fulton L."/>
            <person name="Gaulin E."/>
            <person name="Govers F."/>
            <person name="Hughes L."/>
            <person name="Humphray S."/>
            <person name="Jiang R.H."/>
            <person name="Judelson H."/>
            <person name="Kamoun S."/>
            <person name="Kyung K."/>
            <person name="Meijer H."/>
            <person name="Minx P."/>
            <person name="Morris P."/>
            <person name="Nelson J."/>
            <person name="Phuntumart V."/>
            <person name="Qutob D."/>
            <person name="Rehmany A."/>
            <person name="Rougon-Cardoso A."/>
            <person name="Ryden P."/>
            <person name="Torto-Alalibo T."/>
            <person name="Studholme D."/>
            <person name="Wang Y."/>
            <person name="Win J."/>
            <person name="Wood J."/>
            <person name="Clifton S.W."/>
            <person name="Rogers J."/>
            <person name="Van den Ackerveken G."/>
            <person name="Jones J.D."/>
            <person name="McDowell J.M."/>
            <person name="Beynon J."/>
            <person name="Tyler B.M."/>
        </authorList>
    </citation>
    <scope>NUCLEOTIDE SEQUENCE [LARGE SCALE GENOMIC DNA]</scope>
    <source>
        <strain evidence="2">Emoy2</strain>
    </source>
</reference>
<dbReference type="VEuPathDB" id="FungiDB:HpaG810709"/>
<evidence type="ECO:0000313" key="1">
    <source>
        <dbReference type="EnsemblProtists" id="HpaP810709"/>
    </source>
</evidence>
<dbReference type="Proteomes" id="UP000011713">
    <property type="component" value="Unassembled WGS sequence"/>
</dbReference>
<evidence type="ECO:0000313" key="2">
    <source>
        <dbReference type="Proteomes" id="UP000011713"/>
    </source>
</evidence>
<dbReference type="EMBL" id="JH597991">
    <property type="status" value="NOT_ANNOTATED_CDS"/>
    <property type="molecule type" value="Genomic_DNA"/>
</dbReference>
<name>M4BW08_HYAAE</name>
<proteinExistence type="predicted"/>
<sequence length="85" mass="9554">MSNRNILKCLRNILPFNYYSPSLNTLSAHGGDRVYADTIVSKYIYAKCSMISSRSILRPIPTCAGWPHSARDGATVDTLKHFHCH</sequence>